<evidence type="ECO:0000313" key="9">
    <source>
        <dbReference type="Proteomes" id="UP000231637"/>
    </source>
</evidence>
<dbReference type="SUPFAM" id="SSF102886">
    <property type="entry name" value="Coproporphyrinogen III oxidase"/>
    <property type="match status" value="1"/>
</dbReference>
<evidence type="ECO:0000256" key="3">
    <source>
        <dbReference type="ARBA" id="ARBA00011738"/>
    </source>
</evidence>
<dbReference type="GO" id="GO:0006782">
    <property type="term" value="P:protoporphyrinogen IX biosynthetic process"/>
    <property type="evidence" value="ECO:0007669"/>
    <property type="project" value="TreeGrafter"/>
</dbReference>
<evidence type="ECO:0000256" key="4">
    <source>
        <dbReference type="ARBA" id="ARBA00012869"/>
    </source>
</evidence>
<keyword evidence="9" id="KW-1185">Reference proteome</keyword>
<evidence type="ECO:0000256" key="1">
    <source>
        <dbReference type="ARBA" id="ARBA00005168"/>
    </source>
</evidence>
<dbReference type="EMBL" id="CP018800">
    <property type="protein sequence ID" value="ATX81298.1"/>
    <property type="molecule type" value="Genomic_DNA"/>
</dbReference>
<name>A0A2K8L1W2_9PROT</name>
<reference evidence="8 9" key="1">
    <citation type="submission" date="2016-12" db="EMBL/GenBank/DDBJ databases">
        <title>Isolation and genomic insights into novel planktonic Zetaproteobacteria from stratified waters of the Chesapeake Bay.</title>
        <authorList>
            <person name="McAllister S.M."/>
            <person name="Kato S."/>
            <person name="Chan C.S."/>
            <person name="Chiu B.K."/>
            <person name="Field E.K."/>
        </authorList>
    </citation>
    <scope>NUCLEOTIDE SEQUENCE [LARGE SCALE GENOMIC DNA]</scope>
    <source>
        <strain evidence="8 9">CP-8</strain>
    </source>
</reference>
<dbReference type="KEGG" id="mfn:Ga0123462_0423"/>
<dbReference type="Proteomes" id="UP000231637">
    <property type="component" value="Chromosome"/>
</dbReference>
<dbReference type="EC" id="1.3.3.3" evidence="4"/>
<keyword evidence="6" id="KW-0350">Heme biosynthesis</keyword>
<dbReference type="RefSeq" id="WP_100264778.1">
    <property type="nucleotide sequence ID" value="NZ_CP018800.1"/>
</dbReference>
<dbReference type="AlphaFoldDB" id="A0A2K8L1W2"/>
<dbReference type="PANTHER" id="PTHR10755">
    <property type="entry name" value="COPROPORPHYRINOGEN III OXIDASE, MITOCHONDRIAL"/>
    <property type="match status" value="1"/>
</dbReference>
<dbReference type="Gene3D" id="3.40.1500.10">
    <property type="entry name" value="Coproporphyrinogen III oxidase, aerobic"/>
    <property type="match status" value="1"/>
</dbReference>
<dbReference type="InterPro" id="IPR036406">
    <property type="entry name" value="Coprogen_oxidase_aer_sf"/>
</dbReference>
<evidence type="ECO:0000256" key="2">
    <source>
        <dbReference type="ARBA" id="ARBA00010644"/>
    </source>
</evidence>
<evidence type="ECO:0000256" key="7">
    <source>
        <dbReference type="ARBA" id="ARBA00023244"/>
    </source>
</evidence>
<dbReference type="GO" id="GO:0004109">
    <property type="term" value="F:coproporphyrinogen oxidase activity"/>
    <property type="evidence" value="ECO:0007669"/>
    <property type="project" value="UniProtKB-EC"/>
</dbReference>
<dbReference type="OrthoDB" id="9777553at2"/>
<keyword evidence="5 8" id="KW-0560">Oxidoreductase</keyword>
<comment type="similarity">
    <text evidence="2">Belongs to the aerobic coproporphyrinogen-III oxidase family.</text>
</comment>
<accession>A0A2K8L1W2</accession>
<evidence type="ECO:0000256" key="5">
    <source>
        <dbReference type="ARBA" id="ARBA00023002"/>
    </source>
</evidence>
<gene>
    <name evidence="8" type="ORF">Ga0123462_0423</name>
</gene>
<protein>
    <recommendedName>
        <fullName evidence="4">coproporphyrinogen oxidase</fullName>
        <ecNumber evidence="4">1.3.3.3</ecNumber>
    </recommendedName>
</protein>
<evidence type="ECO:0000256" key="6">
    <source>
        <dbReference type="ARBA" id="ARBA00023133"/>
    </source>
</evidence>
<comment type="subunit">
    <text evidence="3">Homodimer.</text>
</comment>
<comment type="pathway">
    <text evidence="1">Porphyrin-containing compound metabolism; protoporphyrin-IX biosynthesis; protoporphyrinogen-IX from coproporphyrinogen-III (O2 route): step 1/1.</text>
</comment>
<evidence type="ECO:0000313" key="8">
    <source>
        <dbReference type="EMBL" id="ATX81298.1"/>
    </source>
</evidence>
<dbReference type="InterPro" id="IPR001260">
    <property type="entry name" value="Coprogen_oxidase_aer"/>
</dbReference>
<sequence>MKRTAAKSESATCAHKLVSSLQTRFVEGLENLATELGSTQRFSPVEWFRDEGIHGGGIRYETADGDLIGRGSVNVSQVHYDDTPEKKLGSASAISTIIHPVNPLAPSVHIHISWTEMKNGGGYWRMMADLNPSNENKQHTAQFFSAMKSAAPEQYNEGVAQGERYFYIPALGRHRGVAHFYLEEYNSGDADTDYHLAKAVGEAAIDTYVDILAQVLRSGEQGTTAQQEMQLAYHTLYFFQVLTLDRGTTTGLLVHDQNDVGIMGSLPAYVDRMLLKSWVDRMQPPQHQLLNALVASLPEENPALVDAEVKRKLASVVRNHYRAHPEAINMQASGNVIPPTVKNHS</sequence>
<dbReference type="Pfam" id="PF01218">
    <property type="entry name" value="Coprogen_oxidas"/>
    <property type="match status" value="1"/>
</dbReference>
<dbReference type="GO" id="GO:0005737">
    <property type="term" value="C:cytoplasm"/>
    <property type="evidence" value="ECO:0007669"/>
    <property type="project" value="TreeGrafter"/>
</dbReference>
<keyword evidence="7" id="KW-0627">Porphyrin biosynthesis</keyword>
<dbReference type="PANTHER" id="PTHR10755:SF0">
    <property type="entry name" value="OXYGEN-DEPENDENT COPROPORPHYRINOGEN-III OXIDASE, MITOCHONDRIAL"/>
    <property type="match status" value="1"/>
</dbReference>
<organism evidence="8 9">
    <name type="scientific">Mariprofundus ferrinatatus</name>
    <dbReference type="NCBI Taxonomy" id="1921087"/>
    <lineage>
        <taxon>Bacteria</taxon>
        <taxon>Pseudomonadati</taxon>
        <taxon>Pseudomonadota</taxon>
        <taxon>Candidatius Mariprofundia</taxon>
        <taxon>Mariprofundales</taxon>
        <taxon>Mariprofundaceae</taxon>
        <taxon>Mariprofundus</taxon>
    </lineage>
</organism>
<proteinExistence type="inferred from homology"/>